<dbReference type="InterPro" id="IPR036388">
    <property type="entry name" value="WH-like_DNA-bd_sf"/>
</dbReference>
<dbReference type="InterPro" id="IPR013497">
    <property type="entry name" value="Topo_IA_cen"/>
</dbReference>
<feature type="domain" description="Toprim" evidence="20">
    <location>
        <begin position="1"/>
        <end position="140"/>
    </location>
</feature>
<dbReference type="CDD" id="cd00090">
    <property type="entry name" value="HTH_ARSR"/>
    <property type="match status" value="1"/>
</dbReference>
<dbReference type="CDD" id="cd00081">
    <property type="entry name" value="Hint"/>
    <property type="match status" value="1"/>
</dbReference>
<dbReference type="InterPro" id="IPR006141">
    <property type="entry name" value="Intein_N"/>
</dbReference>
<dbReference type="PANTHER" id="PTHR11390:SF26">
    <property type="entry name" value="DNA TOPOISOMERASE 1"/>
    <property type="match status" value="1"/>
</dbReference>
<comment type="caution">
    <text evidence="22">The sequence shown here is derived from an EMBL/GenBank/DDBJ whole genome shotgun (WGS) entry which is preliminary data.</text>
</comment>
<dbReference type="Pfam" id="PF14528">
    <property type="entry name" value="LAGLIDADG_3"/>
    <property type="match status" value="2"/>
</dbReference>
<dbReference type="InterPro" id="IPR004860">
    <property type="entry name" value="LAGLIDADG_dom"/>
</dbReference>
<dbReference type="InterPro" id="IPR013498">
    <property type="entry name" value="Topo_IA_Znf"/>
</dbReference>
<dbReference type="SUPFAM" id="SSF46785">
    <property type="entry name" value="Winged helix' DNA-binding domain"/>
    <property type="match status" value="1"/>
</dbReference>
<dbReference type="Proteomes" id="UP001149411">
    <property type="component" value="Unassembled WGS sequence"/>
</dbReference>
<dbReference type="SMART" id="SM00436">
    <property type="entry name" value="TOP1Bc"/>
    <property type="match status" value="1"/>
</dbReference>
<dbReference type="NCBIfam" id="TIGR01443">
    <property type="entry name" value="intein_Cterm"/>
    <property type="match status" value="1"/>
</dbReference>
<comment type="cofactor">
    <cofactor evidence="2">
        <name>Mg(2+)</name>
        <dbReference type="ChEBI" id="CHEBI:18420"/>
    </cofactor>
</comment>
<dbReference type="InterPro" id="IPR011991">
    <property type="entry name" value="ArsR-like_HTH"/>
</dbReference>
<evidence type="ECO:0000256" key="12">
    <source>
        <dbReference type="ARBA" id="ARBA00023125"/>
    </source>
</evidence>
<keyword evidence="13" id="KW-0413">Isomerase</keyword>
<dbReference type="FunFam" id="1.10.290.10:FF:000003">
    <property type="entry name" value="DNA topoisomerase"/>
    <property type="match status" value="1"/>
</dbReference>
<dbReference type="Gene3D" id="3.10.28.10">
    <property type="entry name" value="Homing endonucleases"/>
    <property type="match status" value="1"/>
</dbReference>
<dbReference type="InterPro" id="IPR027434">
    <property type="entry name" value="Homing_endonucl"/>
</dbReference>
<dbReference type="InterPro" id="IPR006142">
    <property type="entry name" value="INTEIN"/>
</dbReference>
<dbReference type="SMART" id="SM00306">
    <property type="entry name" value="HintN"/>
    <property type="match status" value="1"/>
</dbReference>
<dbReference type="GO" id="GO:0006310">
    <property type="term" value="P:DNA recombination"/>
    <property type="evidence" value="ECO:0007669"/>
    <property type="project" value="TreeGrafter"/>
</dbReference>
<evidence type="ECO:0000259" key="19">
    <source>
        <dbReference type="PROSITE" id="PS50819"/>
    </source>
</evidence>
<dbReference type="SUPFAM" id="SSF47413">
    <property type="entry name" value="lambda repressor-like DNA-binding domains"/>
    <property type="match status" value="1"/>
</dbReference>
<keyword evidence="7" id="KW-0863">Zinc-finger</keyword>
<dbReference type="Gene3D" id="1.10.10.10">
    <property type="entry name" value="Winged helix-like DNA-binding domain superfamily/Winged helix DNA-binding domain"/>
    <property type="match status" value="1"/>
</dbReference>
<feature type="compositionally biased region" description="Acidic residues" evidence="18">
    <location>
        <begin position="1334"/>
        <end position="1355"/>
    </location>
</feature>
<dbReference type="InterPro" id="IPR006171">
    <property type="entry name" value="TOPRIM_dom"/>
</dbReference>
<dbReference type="PROSITE" id="PS00396">
    <property type="entry name" value="TOPO_IA_1"/>
    <property type="match status" value="1"/>
</dbReference>
<dbReference type="EMBL" id="RKLV01000003">
    <property type="protein sequence ID" value="MCX2818448.1"/>
    <property type="molecule type" value="Genomic_DNA"/>
</dbReference>
<dbReference type="InterPro" id="IPR036844">
    <property type="entry name" value="Hint_dom_sf"/>
</dbReference>
<dbReference type="PANTHER" id="PTHR11390">
    <property type="entry name" value="PROKARYOTIC DNA TOPOISOMERASE"/>
    <property type="match status" value="1"/>
</dbReference>
<dbReference type="Gene3D" id="1.10.150.20">
    <property type="entry name" value="5' to 3' exonuclease, C-terminal subdomain"/>
    <property type="match status" value="1"/>
</dbReference>
<dbReference type="Pfam" id="PF01131">
    <property type="entry name" value="Topoisom_bac"/>
    <property type="match status" value="2"/>
</dbReference>
<keyword evidence="11" id="KW-0799">Topoisomerase</keyword>
<dbReference type="InterPro" id="IPR002831">
    <property type="entry name" value="Tscrpt_reg_TrmB_N"/>
</dbReference>
<evidence type="ECO:0000256" key="14">
    <source>
        <dbReference type="ARBA" id="ARBA00030003"/>
    </source>
</evidence>
<evidence type="ECO:0000256" key="6">
    <source>
        <dbReference type="ARBA" id="ARBA00022737"/>
    </source>
</evidence>
<evidence type="ECO:0000256" key="4">
    <source>
        <dbReference type="ARBA" id="ARBA00012891"/>
    </source>
</evidence>
<dbReference type="Pfam" id="PF01396">
    <property type="entry name" value="Zn_ribbon_Top1"/>
    <property type="match status" value="2"/>
</dbReference>
<dbReference type="Gene3D" id="3.30.65.10">
    <property type="entry name" value="Bacterial Topoisomerase I, domain 1"/>
    <property type="match status" value="1"/>
</dbReference>
<dbReference type="InterPro" id="IPR013826">
    <property type="entry name" value="Topo_IA_cen_sub3"/>
</dbReference>
<dbReference type="PROSITE" id="PS50818">
    <property type="entry name" value="INTEIN_C_TER"/>
    <property type="match status" value="1"/>
</dbReference>
<comment type="similarity">
    <text evidence="3">Belongs to the type IA topoisomerase family.</text>
</comment>
<dbReference type="InterPro" id="IPR023406">
    <property type="entry name" value="Topo_IA_AS"/>
</dbReference>
<feature type="domain" description="Topo IA-type catalytic" evidence="21">
    <location>
        <begin position="1035"/>
        <end position="1113"/>
    </location>
</feature>
<dbReference type="GO" id="GO:0006265">
    <property type="term" value="P:DNA topological change"/>
    <property type="evidence" value="ECO:0007669"/>
    <property type="project" value="InterPro"/>
</dbReference>
<dbReference type="Gene3D" id="2.170.16.10">
    <property type="entry name" value="Hedgehog/Intein (Hint) domain"/>
    <property type="match status" value="1"/>
</dbReference>
<dbReference type="PRINTS" id="PR00379">
    <property type="entry name" value="INTEIN"/>
</dbReference>
<feature type="region of interest" description="Disordered" evidence="18">
    <location>
        <begin position="260"/>
        <end position="282"/>
    </location>
</feature>
<evidence type="ECO:0000256" key="9">
    <source>
        <dbReference type="ARBA" id="ARBA00022833"/>
    </source>
</evidence>
<evidence type="ECO:0000313" key="23">
    <source>
        <dbReference type="Proteomes" id="UP001149411"/>
    </source>
</evidence>
<name>A0A9Q4C2U9_9EURY</name>
<accession>A0A9Q4C2U9</accession>
<proteinExistence type="inferred from homology"/>
<dbReference type="SMART" id="SM00493">
    <property type="entry name" value="TOPRIM"/>
    <property type="match status" value="1"/>
</dbReference>
<evidence type="ECO:0000259" key="21">
    <source>
        <dbReference type="PROSITE" id="PS52039"/>
    </source>
</evidence>
<dbReference type="InterPro" id="IPR003587">
    <property type="entry name" value="Hint_dom_N"/>
</dbReference>
<keyword evidence="8" id="KW-0068">Autocatalytic cleavage</keyword>
<evidence type="ECO:0000256" key="17">
    <source>
        <dbReference type="ARBA" id="ARBA00032877"/>
    </source>
</evidence>
<reference evidence="22" key="1">
    <citation type="submission" date="2022-09" db="EMBL/GenBank/DDBJ databases">
        <title>Haloadaptaus new haloarchaeum isolated from saline soil.</title>
        <authorList>
            <person name="Duran-Viseras A."/>
            <person name="Sanchez-Porro C."/>
            <person name="Ventosa A."/>
        </authorList>
    </citation>
    <scope>NUCLEOTIDE SEQUENCE</scope>
    <source>
        <strain evidence="22">F3-133</strain>
    </source>
</reference>
<feature type="region of interest" description="Disordered" evidence="18">
    <location>
        <begin position="1320"/>
        <end position="1368"/>
    </location>
</feature>
<keyword evidence="6" id="KW-0677">Repeat</keyword>
<dbReference type="SUPFAM" id="SSF56712">
    <property type="entry name" value="Prokaryotic type I DNA topoisomerase"/>
    <property type="match status" value="2"/>
</dbReference>
<keyword evidence="5" id="KW-0479">Metal-binding</keyword>
<dbReference type="PRINTS" id="PR00417">
    <property type="entry name" value="PRTPISMRASEI"/>
</dbReference>
<evidence type="ECO:0000259" key="20">
    <source>
        <dbReference type="PROSITE" id="PS50880"/>
    </source>
</evidence>
<dbReference type="GO" id="GO:0008270">
    <property type="term" value="F:zinc ion binding"/>
    <property type="evidence" value="ECO:0007669"/>
    <property type="project" value="UniProtKB-KW"/>
</dbReference>
<sequence>MELVIAEKNNAAERIAEILSGGDFSTGSANGVKTYEWHDETGERVCIGLAGHVVEVDFTDEYNDWHAVEPSELVDAEIEKNPSKKDIVSAVERLARDAHRAVIATDYDSEGELIGKEAYEIIKDSADVPVDRVRFSSLTPNEVRSAFDDRDELDFDLAAAGEARQIIDLVWGAALTRYLSLASNRLGDSYLSVGRVQSPTLKILVDREKEIEEFEPDPYWEIYIDLLKDDRTVEAQHFYKDDGREQERVWDGETAETVHDRASDASGAETVEVSTRTRNDYPPKPFDTTAFIRAAGSLGFNASRAMSVAEELYTNGFISYPRTDNTVYPDDIDVYGVLGVLENHDEFADDATQLAELGRAPTSGDKETTDHPPIYPTALATHDELSEDEWEVYELVVRRFFATLAPPAEWEHVRATFGIDGDRYKSNGRRLLDAGYHEYYPYFGTDENRLPELEEGETLEVDEARIEEKETQPPSRIGQSKLVERMEDEGVGTKCLTADTRVVVPDEDGAGDEDVRRTRVSELFDPTRVALADGDTDVAFSRDETSVLSLDHTARSVGRRDGTLVSRREVEEGERVFRVRTSTAVFSVTEDHPVYVYDTDGDGEGDIRVVPASDLNAGDRLVSVRPSVGAQATHEAALTWDGFASDCDKETKLYGTGCNDAVSEARDRRDESQAEFAERHGTYHDAVSRFETGDRDPPLWLLRELDAEPDGVHGLNDDVTFDPFPIEWTPSIARLLGSVLGDGSVHVSDGNTVDLRYQNTDPALIRRFVRDFENVFGVEPTVRRRETDDSRKTKYQAQAPSAVARVVRHLLRDFSPTDVPRSLQPVFVGALFDDEGHISTDGKAFISNTDHGLLEDVTEALSAHGVGSSLNRDQHKLYIRGRRDLESFLDTVPVLADEKFQRGVSRLRGYSFTASKATVLELVSDEERTSDELASELGVTRSMVNKYLTELSDEGYVERRAEGSNRSHNANREYYYSADREAFRGSVYAVVARKPCSATVTATQERDYDGYVYDLTVDEEAPNFAVEGGAVVHNSTRHNTIDKLYSRGYVESNPPRPTGLARAVVEAMDEYADLVTDPEMTEQLEDDMRRISEGEVSQDAVMEESREMLDRIFEILEEKEDEIGETLLQGLKEDRTLGDCPECGGDLVVRTSRGGDEFVGCDSYPECENTYPLPDDGKLVLTDDECDEHGLKHVKILNGRSTYVHGCPICKADEAEEEDDIVIGDCPDCGDDEGGELAIKQTRGGGRLVGCTRYPDCDYSLPLPRRGDVEVTDGICEEHDLPELVVHQSWSDEPWELGCPICNYESYKAEQEEEKGLRAIDGVGPATEEKLEDAGVETVDDLNEADPDELAEDVDGVTASRIEGWQSA</sequence>
<dbReference type="PROSITE" id="PS50819">
    <property type="entry name" value="INTEIN_ENDONUCLEASE"/>
    <property type="match status" value="1"/>
</dbReference>
<dbReference type="GO" id="GO:0005694">
    <property type="term" value="C:chromosome"/>
    <property type="evidence" value="ECO:0007669"/>
    <property type="project" value="InterPro"/>
</dbReference>
<dbReference type="GO" id="GO:0006281">
    <property type="term" value="P:DNA repair"/>
    <property type="evidence" value="ECO:0007669"/>
    <property type="project" value="TreeGrafter"/>
</dbReference>
<protein>
    <recommendedName>
        <fullName evidence="4">DNA topoisomerase</fullName>
        <ecNumber evidence="4">5.6.2.1</ecNumber>
    </recommendedName>
    <alternativeName>
        <fullName evidence="17">Omega-protein</fullName>
    </alternativeName>
    <alternativeName>
        <fullName evidence="16">Relaxing enzyme</fullName>
    </alternativeName>
    <alternativeName>
        <fullName evidence="14">Swivelase</fullName>
    </alternativeName>
    <alternativeName>
        <fullName evidence="15">Untwisting enzyme</fullName>
    </alternativeName>
</protein>
<evidence type="ECO:0000313" key="22">
    <source>
        <dbReference type="EMBL" id="MCX2818448.1"/>
    </source>
</evidence>
<dbReference type="InterPro" id="IPR030934">
    <property type="entry name" value="Intein_C"/>
</dbReference>
<feature type="domain" description="DOD-type homing endonuclease" evidence="19">
    <location>
        <begin position="735"/>
        <end position="866"/>
    </location>
</feature>
<dbReference type="PROSITE" id="PS50817">
    <property type="entry name" value="INTEIN_N_TER"/>
    <property type="match status" value="1"/>
</dbReference>
<dbReference type="PROSITE" id="PS52039">
    <property type="entry name" value="TOPO_IA_2"/>
    <property type="match status" value="2"/>
</dbReference>
<dbReference type="GO" id="GO:0003917">
    <property type="term" value="F:DNA topoisomerase type I (single strand cut, ATP-independent) activity"/>
    <property type="evidence" value="ECO:0007669"/>
    <property type="project" value="UniProtKB-EC"/>
</dbReference>
<evidence type="ECO:0000256" key="18">
    <source>
        <dbReference type="SAM" id="MobiDB-lite"/>
    </source>
</evidence>
<keyword evidence="12" id="KW-0238">DNA-binding</keyword>
<dbReference type="InterPro" id="IPR010982">
    <property type="entry name" value="Lambda_DNA-bd_dom_sf"/>
</dbReference>
<dbReference type="SUPFAM" id="SSF51294">
    <property type="entry name" value="Hedgehog/intein (Hint) domain"/>
    <property type="match status" value="1"/>
</dbReference>
<dbReference type="InterPro" id="IPR013825">
    <property type="entry name" value="Topo_IA_cen_sub2"/>
</dbReference>
<dbReference type="InterPro" id="IPR001387">
    <property type="entry name" value="Cro/C1-type_HTH"/>
</dbReference>
<dbReference type="Pfam" id="PF14520">
    <property type="entry name" value="HHH_5"/>
    <property type="match status" value="1"/>
</dbReference>
<dbReference type="SMART" id="SM00437">
    <property type="entry name" value="TOP1Ac"/>
    <property type="match status" value="1"/>
</dbReference>
<evidence type="ECO:0000256" key="10">
    <source>
        <dbReference type="ARBA" id="ARBA00023000"/>
    </source>
</evidence>
<dbReference type="InterPro" id="IPR003602">
    <property type="entry name" value="Topo_IA_DNA-bd_dom"/>
</dbReference>
<evidence type="ECO:0000256" key="7">
    <source>
        <dbReference type="ARBA" id="ARBA00022771"/>
    </source>
</evidence>
<keyword evidence="9" id="KW-0862">Zinc</keyword>
<dbReference type="Gene3D" id="1.10.290.10">
    <property type="entry name" value="Topoisomerase I, domain 4"/>
    <property type="match status" value="1"/>
</dbReference>
<dbReference type="GO" id="GO:0003677">
    <property type="term" value="F:DNA binding"/>
    <property type="evidence" value="ECO:0007669"/>
    <property type="project" value="UniProtKB-KW"/>
</dbReference>
<dbReference type="InterPro" id="IPR004042">
    <property type="entry name" value="Intein_endonuc_central"/>
</dbReference>
<evidence type="ECO:0000256" key="16">
    <source>
        <dbReference type="ARBA" id="ARBA00032235"/>
    </source>
</evidence>
<evidence type="ECO:0000256" key="5">
    <source>
        <dbReference type="ARBA" id="ARBA00022723"/>
    </source>
</evidence>
<dbReference type="GO" id="GO:0004519">
    <property type="term" value="F:endonuclease activity"/>
    <property type="evidence" value="ECO:0007669"/>
    <property type="project" value="InterPro"/>
</dbReference>
<dbReference type="InterPro" id="IPR003601">
    <property type="entry name" value="Topo_IA_2"/>
</dbReference>
<dbReference type="NCBIfam" id="NF005555">
    <property type="entry name" value="PRK07220.1"/>
    <property type="match status" value="1"/>
</dbReference>
<dbReference type="CDD" id="cd00186">
    <property type="entry name" value="TOP1Ac"/>
    <property type="match status" value="1"/>
</dbReference>
<organism evidence="22 23">
    <name type="scientific">Halorutilus salinus</name>
    <dbReference type="NCBI Taxonomy" id="2487751"/>
    <lineage>
        <taxon>Archaea</taxon>
        <taxon>Methanobacteriati</taxon>
        <taxon>Methanobacteriota</taxon>
        <taxon>Stenosarchaea group</taxon>
        <taxon>Halobacteria</taxon>
        <taxon>Halorutilales</taxon>
        <taxon>Halorutilaceae</taxon>
        <taxon>Halorutilus</taxon>
    </lineage>
</organism>
<keyword evidence="23" id="KW-1185">Reference proteome</keyword>
<dbReference type="GO" id="GO:0016539">
    <property type="term" value="P:intein-mediated protein splicing"/>
    <property type="evidence" value="ECO:0007669"/>
    <property type="project" value="InterPro"/>
</dbReference>
<dbReference type="EC" id="5.6.2.1" evidence="4"/>
<dbReference type="Pfam" id="PF01751">
    <property type="entry name" value="Toprim"/>
    <property type="match status" value="1"/>
</dbReference>
<dbReference type="Pfam" id="PF01978">
    <property type="entry name" value="TrmB"/>
    <property type="match status" value="1"/>
</dbReference>
<dbReference type="InterPro" id="IPR013824">
    <property type="entry name" value="Topo_IA_cen_sub1"/>
</dbReference>
<evidence type="ECO:0000256" key="15">
    <source>
        <dbReference type="ARBA" id="ARBA00031985"/>
    </source>
</evidence>
<gene>
    <name evidence="22" type="ORF">EGH25_03655</name>
</gene>
<dbReference type="Gene3D" id="3.40.50.140">
    <property type="match status" value="1"/>
</dbReference>
<evidence type="ECO:0000256" key="13">
    <source>
        <dbReference type="ARBA" id="ARBA00023235"/>
    </source>
</evidence>
<feature type="domain" description="Topo IA-type catalytic" evidence="21">
    <location>
        <begin position="154"/>
        <end position="586"/>
    </location>
</feature>
<evidence type="ECO:0000256" key="11">
    <source>
        <dbReference type="ARBA" id="ARBA00023029"/>
    </source>
</evidence>
<evidence type="ECO:0000256" key="8">
    <source>
        <dbReference type="ARBA" id="ARBA00022813"/>
    </source>
</evidence>
<dbReference type="InterPro" id="IPR023405">
    <property type="entry name" value="Topo_IA_core_domain"/>
</dbReference>
<dbReference type="Gene3D" id="1.10.460.10">
    <property type="entry name" value="Topoisomerase I, domain 2"/>
    <property type="match status" value="2"/>
</dbReference>
<dbReference type="Gene3D" id="2.70.20.10">
    <property type="entry name" value="Topoisomerase I, domain 3"/>
    <property type="match status" value="1"/>
</dbReference>
<dbReference type="PROSITE" id="PS50880">
    <property type="entry name" value="TOPRIM"/>
    <property type="match status" value="1"/>
</dbReference>
<evidence type="ECO:0000256" key="1">
    <source>
        <dbReference type="ARBA" id="ARBA00000213"/>
    </source>
</evidence>
<keyword evidence="10" id="KW-0651">Protein splicing</keyword>
<dbReference type="CDD" id="cd00093">
    <property type="entry name" value="HTH_XRE"/>
    <property type="match status" value="1"/>
</dbReference>
<dbReference type="SUPFAM" id="SSF55608">
    <property type="entry name" value="Homing endonucleases"/>
    <property type="match status" value="1"/>
</dbReference>
<dbReference type="CDD" id="cd03362">
    <property type="entry name" value="TOPRIM_TopoIA_TopoIII"/>
    <property type="match status" value="1"/>
</dbReference>
<dbReference type="InterPro" id="IPR000380">
    <property type="entry name" value="Topo_IA"/>
</dbReference>
<dbReference type="InterPro" id="IPR036390">
    <property type="entry name" value="WH_DNA-bd_sf"/>
</dbReference>
<evidence type="ECO:0000256" key="3">
    <source>
        <dbReference type="ARBA" id="ARBA00009446"/>
    </source>
</evidence>
<evidence type="ECO:0000256" key="2">
    <source>
        <dbReference type="ARBA" id="ARBA00001946"/>
    </source>
</evidence>
<comment type="catalytic activity">
    <reaction evidence="1">
        <text>ATP-independent breakage of single-stranded DNA, followed by passage and rejoining.</text>
        <dbReference type="EC" id="5.6.2.1"/>
    </reaction>
</comment>
<dbReference type="InterPro" id="IPR034144">
    <property type="entry name" value="TOPRIM_TopoIII"/>
</dbReference>